<dbReference type="InterPro" id="IPR038883">
    <property type="entry name" value="AN11006-like"/>
</dbReference>
<keyword evidence="3" id="KW-1185">Reference proteome</keyword>
<evidence type="ECO:0000313" key="3">
    <source>
        <dbReference type="Proteomes" id="UP000799440"/>
    </source>
</evidence>
<evidence type="ECO:0000256" key="1">
    <source>
        <dbReference type="SAM" id="MobiDB-lite"/>
    </source>
</evidence>
<dbReference type="OrthoDB" id="3763763at2759"/>
<accession>A0A6A6VAC4</accession>
<reference evidence="2" key="1">
    <citation type="journal article" date="2020" name="Stud. Mycol.">
        <title>101 Dothideomycetes genomes: a test case for predicting lifestyles and emergence of pathogens.</title>
        <authorList>
            <person name="Haridas S."/>
            <person name="Albert R."/>
            <person name="Binder M."/>
            <person name="Bloem J."/>
            <person name="Labutti K."/>
            <person name="Salamov A."/>
            <person name="Andreopoulos B."/>
            <person name="Baker S."/>
            <person name="Barry K."/>
            <person name="Bills G."/>
            <person name="Bluhm B."/>
            <person name="Cannon C."/>
            <person name="Castanera R."/>
            <person name="Culley D."/>
            <person name="Daum C."/>
            <person name="Ezra D."/>
            <person name="Gonzalez J."/>
            <person name="Henrissat B."/>
            <person name="Kuo A."/>
            <person name="Liang C."/>
            <person name="Lipzen A."/>
            <person name="Lutzoni F."/>
            <person name="Magnuson J."/>
            <person name="Mondo S."/>
            <person name="Nolan M."/>
            <person name="Ohm R."/>
            <person name="Pangilinan J."/>
            <person name="Park H.-J."/>
            <person name="Ramirez L."/>
            <person name="Alfaro M."/>
            <person name="Sun H."/>
            <person name="Tritt A."/>
            <person name="Yoshinaga Y."/>
            <person name="Zwiers L.-H."/>
            <person name="Turgeon B."/>
            <person name="Goodwin S."/>
            <person name="Spatafora J."/>
            <person name="Crous P."/>
            <person name="Grigoriev I."/>
        </authorList>
    </citation>
    <scope>NUCLEOTIDE SEQUENCE</scope>
    <source>
        <strain evidence="2">CBS 119925</strain>
    </source>
</reference>
<proteinExistence type="predicted"/>
<dbReference type="AlphaFoldDB" id="A0A6A6VAC4"/>
<dbReference type="Proteomes" id="UP000799440">
    <property type="component" value="Unassembled WGS sequence"/>
</dbReference>
<name>A0A6A6VAC4_9PLEO</name>
<feature type="region of interest" description="Disordered" evidence="1">
    <location>
        <begin position="126"/>
        <end position="150"/>
    </location>
</feature>
<dbReference type="PANTHER" id="PTHR42085">
    <property type="entry name" value="F-BOX DOMAIN-CONTAINING PROTEIN"/>
    <property type="match status" value="1"/>
</dbReference>
<organism evidence="2 3">
    <name type="scientific">Sporormia fimetaria CBS 119925</name>
    <dbReference type="NCBI Taxonomy" id="1340428"/>
    <lineage>
        <taxon>Eukaryota</taxon>
        <taxon>Fungi</taxon>
        <taxon>Dikarya</taxon>
        <taxon>Ascomycota</taxon>
        <taxon>Pezizomycotina</taxon>
        <taxon>Dothideomycetes</taxon>
        <taxon>Pleosporomycetidae</taxon>
        <taxon>Pleosporales</taxon>
        <taxon>Sporormiaceae</taxon>
        <taxon>Sporormia</taxon>
    </lineage>
</organism>
<evidence type="ECO:0000313" key="2">
    <source>
        <dbReference type="EMBL" id="KAF2746846.1"/>
    </source>
</evidence>
<gene>
    <name evidence="2" type="ORF">M011DRAFT_68162</name>
</gene>
<dbReference type="PANTHER" id="PTHR42085:SF1">
    <property type="entry name" value="F-BOX DOMAIN-CONTAINING PROTEIN"/>
    <property type="match status" value="1"/>
</dbReference>
<protein>
    <submittedName>
        <fullName evidence="2">Uncharacterized protein</fullName>
    </submittedName>
</protein>
<dbReference type="EMBL" id="MU006575">
    <property type="protein sequence ID" value="KAF2746846.1"/>
    <property type="molecule type" value="Genomic_DNA"/>
</dbReference>
<sequence length="468" mass="54184">MRQPRGKLCINVLTMSQISTFLHPSAYFDVFSLHLNDFDILERLFSHYPRYDLRHSRNTRAPDKPIMRTTKRKCAFEQKDGKQEEDSASDGYLHHPRYFFRHSRNIRTPDRATICRNAKRKCKLQQQDDGEQEVLLSSTTEGDRDNRKLLPPFLQIPGEIRNTIYSYALDEEITYVPPKTGKMPTSPGAAKFEKDGREVNQLQYVCRQLRDECEALELKYSTLVFPMPSAASLKPFSEIHSGLEVALGFLRQVSAPRSYWIRRVEIERLKRYGPATECVLAFVELADFCKKHPKVNVRYTYGDSISLAVNEHGILDADIHALGHCLSIQKAFFDAEALSLLHDRNFYHCIKAWKHGRPTDGRTTTIHPDEGPFNSEDSYRAPNLTYRFVARLAYWRSRPLKLSTPTVEDIRKAAEGSSDLLPEHRRYIFDFTERACEAQGFLARLVERQEYAPLASEKEGALYCEWYL</sequence>